<dbReference type="EMBL" id="DSKA01000220">
    <property type="protein sequence ID" value="HEE18511.1"/>
    <property type="molecule type" value="Genomic_DNA"/>
</dbReference>
<feature type="domain" description="Core-binding (CB)" evidence="11">
    <location>
        <begin position="3"/>
        <end position="90"/>
    </location>
</feature>
<dbReference type="InterPro" id="IPR010998">
    <property type="entry name" value="Integrase_recombinase_N"/>
</dbReference>
<name>A0A7C1NM96_UNCW3</name>
<gene>
    <name evidence="9" type="primary">xerC</name>
    <name evidence="13" type="ORF">ENP62_03040</name>
    <name evidence="12" type="ORF">ENP94_05930</name>
    <name evidence="14" type="ORF">ENS16_00525</name>
</gene>
<proteinExistence type="inferred from homology"/>
<sequence>MSPEYRRALVQFLDYLKKERGYSFHTVRSYEADLKQFFDFCAEVLNGKPLAQIERSDIRDFAGAVMRYGYTGKSTARKLSVLRSFFRFLTVTGVLERNPARGIKGPPLERRLPPLLTEFQVHEALKPLDESVRSLRDAAILETLYGSGLRASELVGLNIQDIDFAAERIRVLGKGGKERILPLGRKEAEAIQRYLAVRGYPEEKAVFLNLRGRRLTTRSVQHIVRRALSRISGAGATNPHALRHAFATHLLERGADLRAVQELLGHASLSSTQIYTHLTVERLRRIYDKAHPRSGAED</sequence>
<feature type="active site" evidence="9">
    <location>
        <position position="174"/>
    </location>
</feature>
<dbReference type="GO" id="GO:0006313">
    <property type="term" value="P:DNA transposition"/>
    <property type="evidence" value="ECO:0007669"/>
    <property type="project" value="UniProtKB-UniRule"/>
</dbReference>
<dbReference type="HAMAP" id="MF_01808">
    <property type="entry name" value="Recomb_XerC_XerD"/>
    <property type="match status" value="1"/>
</dbReference>
<evidence type="ECO:0000256" key="7">
    <source>
        <dbReference type="ARBA" id="ARBA00023172"/>
    </source>
</evidence>
<organism evidence="12">
    <name type="scientific">candidate division WOR-3 bacterium</name>
    <dbReference type="NCBI Taxonomy" id="2052148"/>
    <lineage>
        <taxon>Bacteria</taxon>
        <taxon>Bacteria division WOR-3</taxon>
    </lineage>
</organism>
<feature type="active site" evidence="9">
    <location>
        <position position="266"/>
    </location>
</feature>
<dbReference type="GO" id="GO:0005737">
    <property type="term" value="C:cytoplasm"/>
    <property type="evidence" value="ECO:0007669"/>
    <property type="project" value="UniProtKB-SubCell"/>
</dbReference>
<dbReference type="EMBL" id="DSLG01000007">
    <property type="protein sequence ID" value="HEA87533.1"/>
    <property type="molecule type" value="Genomic_DNA"/>
</dbReference>
<evidence type="ECO:0000259" key="10">
    <source>
        <dbReference type="PROSITE" id="PS51898"/>
    </source>
</evidence>
<dbReference type="SUPFAM" id="SSF56349">
    <property type="entry name" value="DNA breaking-rejoining enzymes"/>
    <property type="match status" value="1"/>
</dbReference>
<dbReference type="Gene3D" id="1.10.150.130">
    <property type="match status" value="1"/>
</dbReference>
<dbReference type="InterPro" id="IPR011010">
    <property type="entry name" value="DNA_brk_join_enz"/>
</dbReference>
<reference evidence="12" key="1">
    <citation type="journal article" date="2020" name="mSystems">
        <title>Genome- and Community-Level Interaction Insights into Carbon Utilization and Element Cycling Functions of Hydrothermarchaeota in Hydrothermal Sediment.</title>
        <authorList>
            <person name="Zhou Z."/>
            <person name="Liu Y."/>
            <person name="Xu W."/>
            <person name="Pan J."/>
            <person name="Luo Z.H."/>
            <person name="Li M."/>
        </authorList>
    </citation>
    <scope>NUCLEOTIDE SEQUENCE [LARGE SCALE GENOMIC DNA]</scope>
    <source>
        <strain evidence="13">SpSt-236</strain>
        <strain evidence="12">SpSt-265</strain>
        <strain evidence="14">SpSt-465</strain>
    </source>
</reference>
<evidence type="ECO:0000256" key="4">
    <source>
        <dbReference type="ARBA" id="ARBA00022829"/>
    </source>
</evidence>
<dbReference type="InterPro" id="IPR023009">
    <property type="entry name" value="Tyrosine_recombinase_XerC/XerD"/>
</dbReference>
<comment type="similarity">
    <text evidence="9">Belongs to the 'phage' integrase family. XerC subfamily.</text>
</comment>
<dbReference type="PROSITE" id="PS51898">
    <property type="entry name" value="TYR_RECOMBINASE"/>
    <property type="match status" value="1"/>
</dbReference>
<dbReference type="GO" id="GO:0003677">
    <property type="term" value="F:DNA binding"/>
    <property type="evidence" value="ECO:0007669"/>
    <property type="project" value="UniProtKB-UniRule"/>
</dbReference>
<evidence type="ECO:0000256" key="1">
    <source>
        <dbReference type="ARBA" id="ARBA00004496"/>
    </source>
</evidence>
<evidence type="ECO:0000259" key="11">
    <source>
        <dbReference type="PROSITE" id="PS51900"/>
    </source>
</evidence>
<dbReference type="EMBL" id="DSTU01000001">
    <property type="protein sequence ID" value="HFJ53164.1"/>
    <property type="molecule type" value="Genomic_DNA"/>
</dbReference>
<keyword evidence="6 9" id="KW-0238">DNA-binding</keyword>
<keyword evidence="5 9" id="KW-0229">DNA integration</keyword>
<evidence type="ECO:0000256" key="3">
    <source>
        <dbReference type="ARBA" id="ARBA00022618"/>
    </source>
</evidence>
<evidence type="ECO:0000256" key="5">
    <source>
        <dbReference type="ARBA" id="ARBA00022908"/>
    </source>
</evidence>
<dbReference type="CDD" id="cd00798">
    <property type="entry name" value="INT_XerDC_C"/>
    <property type="match status" value="1"/>
</dbReference>
<evidence type="ECO:0000256" key="2">
    <source>
        <dbReference type="ARBA" id="ARBA00022490"/>
    </source>
</evidence>
<keyword evidence="7 9" id="KW-0233">DNA recombination</keyword>
<evidence type="ECO:0000313" key="12">
    <source>
        <dbReference type="EMBL" id="HEA87533.1"/>
    </source>
</evidence>
<dbReference type="InterPro" id="IPR013762">
    <property type="entry name" value="Integrase-like_cat_sf"/>
</dbReference>
<dbReference type="GO" id="GO:0007059">
    <property type="term" value="P:chromosome segregation"/>
    <property type="evidence" value="ECO:0007669"/>
    <property type="project" value="UniProtKB-UniRule"/>
</dbReference>
<feature type="active site" evidence="9">
    <location>
        <position position="150"/>
    </location>
</feature>
<protein>
    <recommendedName>
        <fullName evidence="9">Tyrosine recombinase XerC</fullName>
    </recommendedName>
</protein>
<comment type="subcellular location">
    <subcellularLocation>
        <location evidence="1 9">Cytoplasm</location>
    </subcellularLocation>
</comment>
<dbReference type="Pfam" id="PF02899">
    <property type="entry name" value="Phage_int_SAM_1"/>
    <property type="match status" value="1"/>
</dbReference>
<evidence type="ECO:0000256" key="9">
    <source>
        <dbReference type="HAMAP-Rule" id="MF_01808"/>
    </source>
</evidence>
<comment type="subunit">
    <text evidence="9">Forms a cyclic heterotetrameric complex composed of two molecules of XerC and two molecules of XerD.</text>
</comment>
<dbReference type="NCBIfam" id="NF001399">
    <property type="entry name" value="PRK00283.1"/>
    <property type="match status" value="1"/>
</dbReference>
<dbReference type="InterPro" id="IPR002104">
    <property type="entry name" value="Integrase_catalytic"/>
</dbReference>
<evidence type="ECO:0000313" key="14">
    <source>
        <dbReference type="EMBL" id="HFJ53164.1"/>
    </source>
</evidence>
<dbReference type="Gene3D" id="1.10.443.10">
    <property type="entry name" value="Intergrase catalytic core"/>
    <property type="match status" value="1"/>
</dbReference>
<comment type="function">
    <text evidence="9">Site-specific tyrosine recombinase, which acts by catalyzing the cutting and rejoining of the recombining DNA molecules. The XerC-XerD complex is essential to convert dimers of the bacterial chromosome into monomers to permit their segregation at cell division. It also contributes to the segregational stability of plasmids.</text>
</comment>
<comment type="caution">
    <text evidence="12">The sequence shown here is derived from an EMBL/GenBank/DDBJ whole genome shotgun (WGS) entry which is preliminary data.</text>
</comment>
<keyword evidence="4 9" id="KW-0159">Chromosome partition</keyword>
<dbReference type="PANTHER" id="PTHR30349">
    <property type="entry name" value="PHAGE INTEGRASE-RELATED"/>
    <property type="match status" value="1"/>
</dbReference>
<evidence type="ECO:0000313" key="13">
    <source>
        <dbReference type="EMBL" id="HEE18511.1"/>
    </source>
</evidence>
<dbReference type="InterPro" id="IPR050090">
    <property type="entry name" value="Tyrosine_recombinase_XerCD"/>
</dbReference>
<evidence type="ECO:0000256" key="8">
    <source>
        <dbReference type="ARBA" id="ARBA00023306"/>
    </source>
</evidence>
<feature type="active site" description="O-(3'-phospho-DNA)-tyrosine intermediate" evidence="9">
    <location>
        <position position="275"/>
    </location>
</feature>
<keyword evidence="8 9" id="KW-0131">Cell cycle</keyword>
<keyword evidence="3 9" id="KW-0132">Cell division</keyword>
<feature type="active site" evidence="9">
    <location>
        <position position="240"/>
    </location>
</feature>
<keyword evidence="2 9" id="KW-0963">Cytoplasm</keyword>
<dbReference type="PROSITE" id="PS51900">
    <property type="entry name" value="CB"/>
    <property type="match status" value="1"/>
</dbReference>
<dbReference type="InterPro" id="IPR004107">
    <property type="entry name" value="Integrase_SAM-like_N"/>
</dbReference>
<dbReference type="GO" id="GO:0051301">
    <property type="term" value="P:cell division"/>
    <property type="evidence" value="ECO:0007669"/>
    <property type="project" value="UniProtKB-KW"/>
</dbReference>
<accession>A0A7C1NM96</accession>
<dbReference type="AlphaFoldDB" id="A0A7C1NM96"/>
<evidence type="ECO:0000256" key="6">
    <source>
        <dbReference type="ARBA" id="ARBA00023125"/>
    </source>
</evidence>
<dbReference type="NCBIfam" id="NF040815">
    <property type="entry name" value="recomb_XerA_Arch"/>
    <property type="match status" value="1"/>
</dbReference>
<dbReference type="InterPro" id="IPR044068">
    <property type="entry name" value="CB"/>
</dbReference>
<dbReference type="GO" id="GO:0009037">
    <property type="term" value="F:tyrosine-based site-specific recombinase activity"/>
    <property type="evidence" value="ECO:0007669"/>
    <property type="project" value="UniProtKB-UniRule"/>
</dbReference>
<feature type="active site" evidence="9">
    <location>
        <position position="243"/>
    </location>
</feature>
<dbReference type="PANTHER" id="PTHR30349:SF77">
    <property type="entry name" value="TYROSINE RECOMBINASE XERC"/>
    <property type="match status" value="1"/>
</dbReference>
<feature type="domain" description="Tyr recombinase" evidence="10">
    <location>
        <begin position="111"/>
        <end position="288"/>
    </location>
</feature>
<dbReference type="Pfam" id="PF00589">
    <property type="entry name" value="Phage_integrase"/>
    <property type="match status" value="1"/>
</dbReference>